<gene>
    <name evidence="2" type="ORF">MKQ68_05390</name>
</gene>
<dbReference type="Pfam" id="PF12867">
    <property type="entry name" value="DinB_2"/>
    <property type="match status" value="1"/>
</dbReference>
<evidence type="ECO:0000313" key="2">
    <source>
        <dbReference type="EMBL" id="UYQ94523.1"/>
    </source>
</evidence>
<sequence length="168" mass="18652">MQKELAQQAAQAVAEMGTTFALFAHQKVNEVPFAGSWTPAQVVEHTLLSAEGCIALLDGDTSETTRDATAHVQELRDMFLNFDIKMQSPPDIVPPDTTYDKAALTDRLNTLRKTAERVIAARDLSRTCTTFEFPTIGYLTGLEVANFFIVHTQRHAHQLKNIYGAMVQ</sequence>
<name>A0ABY6J4C4_9BACT</name>
<dbReference type="SUPFAM" id="SSF109854">
    <property type="entry name" value="DinB/YfiT-like putative metalloenzymes"/>
    <property type="match status" value="1"/>
</dbReference>
<dbReference type="InterPro" id="IPR024775">
    <property type="entry name" value="DinB-like"/>
</dbReference>
<dbReference type="Proteomes" id="UP001162741">
    <property type="component" value="Chromosome"/>
</dbReference>
<dbReference type="InterPro" id="IPR034660">
    <property type="entry name" value="DinB/YfiT-like"/>
</dbReference>
<organism evidence="2 3">
    <name type="scientific">Chitinophaga horti</name>
    <dbReference type="NCBI Taxonomy" id="2920382"/>
    <lineage>
        <taxon>Bacteria</taxon>
        <taxon>Pseudomonadati</taxon>
        <taxon>Bacteroidota</taxon>
        <taxon>Chitinophagia</taxon>
        <taxon>Chitinophagales</taxon>
        <taxon>Chitinophagaceae</taxon>
        <taxon>Chitinophaga</taxon>
    </lineage>
</organism>
<dbReference type="Gene3D" id="1.20.120.450">
    <property type="entry name" value="dinb family like domain"/>
    <property type="match status" value="1"/>
</dbReference>
<keyword evidence="3" id="KW-1185">Reference proteome</keyword>
<feature type="domain" description="DinB-like" evidence="1">
    <location>
        <begin position="26"/>
        <end position="159"/>
    </location>
</feature>
<evidence type="ECO:0000259" key="1">
    <source>
        <dbReference type="Pfam" id="PF12867"/>
    </source>
</evidence>
<reference evidence="2" key="1">
    <citation type="submission" date="2022-10" db="EMBL/GenBank/DDBJ databases">
        <title>Chitinophaga sp. nov., isolated from soil.</title>
        <authorList>
            <person name="Jeon C.O."/>
        </authorList>
    </citation>
    <scope>NUCLEOTIDE SEQUENCE</scope>
    <source>
        <strain evidence="2">R8</strain>
    </source>
</reference>
<dbReference type="EMBL" id="CP107006">
    <property type="protein sequence ID" value="UYQ94523.1"/>
    <property type="molecule type" value="Genomic_DNA"/>
</dbReference>
<proteinExistence type="predicted"/>
<accession>A0ABY6J4C4</accession>
<dbReference type="RefSeq" id="WP_264282397.1">
    <property type="nucleotide sequence ID" value="NZ_CP107006.1"/>
</dbReference>
<protein>
    <submittedName>
        <fullName evidence="2">DinB family protein</fullName>
    </submittedName>
</protein>
<evidence type="ECO:0000313" key="3">
    <source>
        <dbReference type="Proteomes" id="UP001162741"/>
    </source>
</evidence>